<accession>A0A0G0JWE8</accession>
<gene>
    <name evidence="3" type="ORF">US58_C0004G0021</name>
</gene>
<dbReference type="AlphaFoldDB" id="A0A0G0JWE8"/>
<evidence type="ECO:0000313" key="3">
    <source>
        <dbReference type="EMBL" id="KKQ41184.1"/>
    </source>
</evidence>
<comment type="caution">
    <text evidence="3">The sequence shown here is derived from an EMBL/GenBank/DDBJ whole genome shotgun (WGS) entry which is preliminary data.</text>
</comment>
<evidence type="ECO:0000313" key="4">
    <source>
        <dbReference type="Proteomes" id="UP000034333"/>
    </source>
</evidence>
<dbReference type="STRING" id="1619036.US58_C0004G0021"/>
<keyword evidence="1" id="KW-0328">Glycosyltransferase</keyword>
<evidence type="ECO:0000256" key="1">
    <source>
        <dbReference type="ARBA" id="ARBA00022676"/>
    </source>
</evidence>
<dbReference type="CDD" id="cd06533">
    <property type="entry name" value="Glyco_transf_WecG_TagA"/>
    <property type="match status" value="1"/>
</dbReference>
<dbReference type="Pfam" id="PF03808">
    <property type="entry name" value="Glyco_tran_WecG"/>
    <property type="match status" value="1"/>
</dbReference>
<dbReference type="InterPro" id="IPR004629">
    <property type="entry name" value="WecG_TagA_CpsF"/>
</dbReference>
<dbReference type="EMBL" id="LBTN01000004">
    <property type="protein sequence ID" value="KKQ41184.1"/>
    <property type="molecule type" value="Genomic_DNA"/>
</dbReference>
<dbReference type="Proteomes" id="UP000034333">
    <property type="component" value="Unassembled WGS sequence"/>
</dbReference>
<organism evidence="3 4">
    <name type="scientific">Candidatus Magasanikbacteria bacterium GW2011_GWA2_37_8</name>
    <dbReference type="NCBI Taxonomy" id="1619036"/>
    <lineage>
        <taxon>Bacteria</taxon>
        <taxon>Candidatus Magasanikiibacteriota</taxon>
    </lineage>
</organism>
<evidence type="ECO:0000256" key="2">
    <source>
        <dbReference type="ARBA" id="ARBA00022679"/>
    </source>
</evidence>
<protein>
    <submittedName>
        <fullName evidence="3">Glycosyl transferase, WecB/TagA/CpsF family</fullName>
    </submittedName>
</protein>
<dbReference type="PANTHER" id="PTHR34136:SF1">
    <property type="entry name" value="UDP-N-ACETYL-D-MANNOSAMINURONIC ACID TRANSFERASE"/>
    <property type="match status" value="1"/>
</dbReference>
<reference evidence="3 4" key="1">
    <citation type="journal article" date="2015" name="Nature">
        <title>rRNA introns, odd ribosomes, and small enigmatic genomes across a large radiation of phyla.</title>
        <authorList>
            <person name="Brown C.T."/>
            <person name="Hug L.A."/>
            <person name="Thomas B.C."/>
            <person name="Sharon I."/>
            <person name="Castelle C.J."/>
            <person name="Singh A."/>
            <person name="Wilkins M.J."/>
            <person name="Williams K.H."/>
            <person name="Banfield J.F."/>
        </authorList>
    </citation>
    <scope>NUCLEOTIDE SEQUENCE [LARGE SCALE GENOMIC DNA]</scope>
</reference>
<name>A0A0G0JWE8_9BACT</name>
<dbReference type="PANTHER" id="PTHR34136">
    <property type="match status" value="1"/>
</dbReference>
<dbReference type="NCBIfam" id="TIGR00696">
    <property type="entry name" value="wecG_tagA_cpsF"/>
    <property type="match status" value="1"/>
</dbReference>
<keyword evidence="2 3" id="KW-0808">Transferase</keyword>
<dbReference type="GO" id="GO:0016758">
    <property type="term" value="F:hexosyltransferase activity"/>
    <property type="evidence" value="ECO:0007669"/>
    <property type="project" value="TreeGrafter"/>
</dbReference>
<sequence>MKILGIRVDNYSKLETLQKVDEFFGSSKQNKIFTPNPEMLVDAQKDEYFKKVLNSGELNVCDGFGLALVGKLHRYAGVDLLLDICKLAEAKNKSVFLLGSGSDEVLEKTKENLLKQFPKLQTVGWDKGGKLQIVDFRLQVDNNENEKIVSDINSLTPDILFVAFGHSKQEKWIHENLAKMPSVKIAMGVGGSFDYISGKIKRAPRLMRKFGLEWIYRLIKEPKRIGRIFKATFVFLWLYLTKYD</sequence>
<proteinExistence type="predicted"/>